<organism evidence="2 3">
    <name type="scientific">Clostridium symbiosum</name>
    <name type="common">Bacteroides symbiosus</name>
    <dbReference type="NCBI Taxonomy" id="1512"/>
    <lineage>
        <taxon>Bacteria</taxon>
        <taxon>Bacillati</taxon>
        <taxon>Bacillota</taxon>
        <taxon>Clostridia</taxon>
        <taxon>Lachnospirales</taxon>
        <taxon>Lachnospiraceae</taxon>
        <taxon>Otoolea</taxon>
    </lineage>
</organism>
<dbReference type="InterPro" id="IPR045079">
    <property type="entry name" value="Oxoprolinase-like"/>
</dbReference>
<dbReference type="EMBL" id="JAQLGM010000001">
    <property type="protein sequence ID" value="MDB1998758.1"/>
    <property type="molecule type" value="Genomic_DNA"/>
</dbReference>
<comment type="caution">
    <text evidence="2">The sequence shown here is derived from an EMBL/GenBank/DDBJ whole genome shotgun (WGS) entry which is preliminary data.</text>
</comment>
<proteinExistence type="predicted"/>
<dbReference type="GeneID" id="57968418"/>
<name>A0AAW6ANH2_CLOSY</name>
<dbReference type="PANTHER" id="PTHR11365:SF23">
    <property type="entry name" value="HYPOTHETICAL 5-OXOPROLINASE (EUROFUNG)-RELATED"/>
    <property type="match status" value="1"/>
</dbReference>
<dbReference type="GO" id="GO:0006749">
    <property type="term" value="P:glutathione metabolic process"/>
    <property type="evidence" value="ECO:0007669"/>
    <property type="project" value="TreeGrafter"/>
</dbReference>
<dbReference type="Pfam" id="PF02538">
    <property type="entry name" value="Hydantoinase_B"/>
    <property type="match status" value="1"/>
</dbReference>
<dbReference type="AlphaFoldDB" id="A0AAW6ANH2"/>
<evidence type="ECO:0000313" key="3">
    <source>
        <dbReference type="Proteomes" id="UP001300871"/>
    </source>
</evidence>
<dbReference type="RefSeq" id="WP_003503891.1">
    <property type="nucleotide sequence ID" value="NZ_BAABZD010000005.1"/>
</dbReference>
<feature type="domain" description="Hydantoinase B/oxoprolinase" evidence="1">
    <location>
        <begin position="2"/>
        <end position="524"/>
    </location>
</feature>
<evidence type="ECO:0000313" key="2">
    <source>
        <dbReference type="EMBL" id="MDB1998758.1"/>
    </source>
</evidence>
<sequence length="553" mass="59776">MDAITLEVMRNRFFAITEEMGAALIRTAYSTNIKDRRDCSCALFNINGDTIAQAEHIPVHSGVLPWGVKGALKHVDKDALKPGDAIMHNDPFIGGTHLPDIIIFSPIFYNGKLVAFVGNLAHHVDVGGKVPGSLTPDATEIFHEGICFPPVKVKKEGIIDSEIYGMFQSNIRTKYESGGDLMAQIAANNVGEKRFGELCDEMGIDVVLEAVTELEKYCDRRMAAELEKLPAGIYEFEDSLEGDGITTEEPLQIKVAVTTGGPKIKIDFTGTCPQVRGPLNCVRPMALACVYYVIRAMTDPTIPPNSGTYSRFEVITPEGTLVNAVYPAATGSGNSITCQRLVDVLIGALAKATPEKACAAACGSMNGIQLGGYNPKTHSFFANGETVGGGYGGMWDQDGTSGVNTHMTNTRNTPVEVLETIMPVKVIRYGLMPDSEGPGLHRGGFGIERVLEFQTDEVDCFIASDRVNTPPWGLAGGMSAGGAHFTVIRADKTVEHLPSKSRIRFYKNDRLYIQTSGGGGWGNPASRDKESLRRDIRDGLVSMERAEKEYGGL</sequence>
<dbReference type="Proteomes" id="UP001300871">
    <property type="component" value="Unassembled WGS sequence"/>
</dbReference>
<dbReference type="GO" id="GO:0017168">
    <property type="term" value="F:5-oxoprolinase (ATP-hydrolyzing) activity"/>
    <property type="evidence" value="ECO:0007669"/>
    <property type="project" value="TreeGrafter"/>
</dbReference>
<dbReference type="GO" id="GO:0005829">
    <property type="term" value="C:cytosol"/>
    <property type="evidence" value="ECO:0007669"/>
    <property type="project" value="TreeGrafter"/>
</dbReference>
<protein>
    <submittedName>
        <fullName evidence="2">Hydantoinase B/oxoprolinase family protein</fullName>
    </submittedName>
</protein>
<dbReference type="PANTHER" id="PTHR11365">
    <property type="entry name" value="5-OXOPROLINASE RELATED"/>
    <property type="match status" value="1"/>
</dbReference>
<evidence type="ECO:0000259" key="1">
    <source>
        <dbReference type="Pfam" id="PF02538"/>
    </source>
</evidence>
<gene>
    <name evidence="2" type="ORF">PM006_00875</name>
</gene>
<reference evidence="2" key="1">
    <citation type="submission" date="2023-01" db="EMBL/GenBank/DDBJ databases">
        <title>Human gut microbiome strain richness.</title>
        <authorList>
            <person name="Chen-Liaw A."/>
        </authorList>
    </citation>
    <scope>NUCLEOTIDE SEQUENCE</scope>
    <source>
        <strain evidence="2">B1_m1001713B170214d0_201011</strain>
    </source>
</reference>
<accession>A0AAW6ANH2</accession>
<dbReference type="InterPro" id="IPR003692">
    <property type="entry name" value="Hydantoinase_B"/>
</dbReference>